<sequence length="579" mass="63439">MAIQGFVDWRGNPVNKKRHGGVRTSYFIYFMVVMGNIAHMANVLNLVKYLHGTMHMGISSSSTTVTNFIGAACGFSLLGAFVSDSFITRFKTILIFGPVAFLGYALLALQAHLPSLHPSDCEINGQQKNCEQVHGFNSALLCIALYTIALGEGCVRAALPSLGGDQFDDKDPAESQLKVSFFNWFTFGISLGGFIGLTLVVWIENNKGWDIGFGVSSLTILLGLVAVASGASFYRIQITKGSPLTRILQVFVAAFKNRKLVLPENLDQLQHNSEDMDGIEGLPHTKGFKFLDKASINHGDTGTWSCTVTQVEETKIVLQMLPVLISSVLGYISSPLLVTFTVQQGSTMNTKLGKIHISPATLFVIPLIFQMVILVIYDQFIVPFARRITGYVGGVTILQRVGVGFAASALATCVAALVERKRKNLVEEHGLEDFETGVPMSVFWLGVQFFLTGIVDVTSFVGLLEFFNGEASRGMKSIGTAIFWCVVGLASLLGTLLVDMVNKATRDGDGGRGWLEGTNLNKSHLDRFYWLLTVLELAALLNYLYWARRYVYRHDPRVPQELTEIDDKVSSQTGEVVAV</sequence>
<dbReference type="InterPro" id="IPR036259">
    <property type="entry name" value="MFS_trans_sf"/>
</dbReference>
<feature type="transmembrane region" description="Helical" evidence="6">
    <location>
        <begin position="323"/>
        <end position="343"/>
    </location>
</feature>
<accession>A0A6I9RP79</accession>
<comment type="similarity">
    <text evidence="2">Belongs to the major facilitator superfamily. Proton-dependent oligopeptide transporter (POT/PTR) (TC 2.A.17) family.</text>
</comment>
<feature type="transmembrane region" description="Helical" evidence="6">
    <location>
        <begin position="355"/>
        <end position="377"/>
    </location>
</feature>
<reference evidence="8" key="1">
    <citation type="submission" date="2025-08" db="UniProtKB">
        <authorList>
            <consortium name="RefSeq"/>
        </authorList>
    </citation>
    <scope>IDENTIFICATION</scope>
</reference>
<dbReference type="RefSeq" id="XP_010930190.1">
    <property type="nucleotide sequence ID" value="XM_010931888.3"/>
</dbReference>
<feature type="transmembrane region" description="Helical" evidence="6">
    <location>
        <begin position="478"/>
        <end position="498"/>
    </location>
</feature>
<dbReference type="Pfam" id="PF00854">
    <property type="entry name" value="PTR2"/>
    <property type="match status" value="1"/>
</dbReference>
<evidence type="ECO:0000256" key="5">
    <source>
        <dbReference type="ARBA" id="ARBA00023136"/>
    </source>
</evidence>
<feature type="transmembrane region" description="Helical" evidence="6">
    <location>
        <begin position="180"/>
        <end position="203"/>
    </location>
</feature>
<feature type="transmembrane region" description="Helical" evidence="6">
    <location>
        <begin position="64"/>
        <end position="82"/>
    </location>
</feature>
<dbReference type="AlphaFoldDB" id="A0A6I9RP79"/>
<dbReference type="InterPro" id="IPR000109">
    <property type="entry name" value="POT_fam"/>
</dbReference>
<comment type="subcellular location">
    <subcellularLocation>
        <location evidence="1">Membrane</location>
        <topology evidence="1">Multi-pass membrane protein</topology>
    </subcellularLocation>
</comment>
<evidence type="ECO:0000256" key="2">
    <source>
        <dbReference type="ARBA" id="ARBA00005982"/>
    </source>
</evidence>
<dbReference type="Proteomes" id="UP000504607">
    <property type="component" value="Chromosome 9"/>
</dbReference>
<keyword evidence="7" id="KW-1185">Reference proteome</keyword>
<evidence type="ECO:0000313" key="7">
    <source>
        <dbReference type="Proteomes" id="UP000504607"/>
    </source>
</evidence>
<dbReference type="RefSeq" id="XP_073099191.1">
    <property type="nucleotide sequence ID" value="XM_073243090.1"/>
</dbReference>
<dbReference type="OrthoDB" id="8904098at2759"/>
<proteinExistence type="inferred from homology"/>
<feature type="transmembrane region" description="Helical" evidence="6">
    <location>
        <begin position="442"/>
        <end position="466"/>
    </location>
</feature>
<evidence type="ECO:0000256" key="3">
    <source>
        <dbReference type="ARBA" id="ARBA00022692"/>
    </source>
</evidence>
<dbReference type="InParanoid" id="A0A6I9RP79"/>
<feature type="transmembrane region" description="Helical" evidence="6">
    <location>
        <begin position="26"/>
        <end position="44"/>
    </location>
</feature>
<dbReference type="SUPFAM" id="SSF103473">
    <property type="entry name" value="MFS general substrate transporter"/>
    <property type="match status" value="1"/>
</dbReference>
<feature type="transmembrane region" description="Helical" evidence="6">
    <location>
        <begin position="528"/>
        <end position="547"/>
    </location>
</feature>
<feature type="transmembrane region" description="Helical" evidence="6">
    <location>
        <begin position="133"/>
        <end position="159"/>
    </location>
</feature>
<protein>
    <submittedName>
        <fullName evidence="8">Protein NRT1/ PTR FAMILY 4.6</fullName>
    </submittedName>
</protein>
<gene>
    <name evidence="8" type="primary">LOC105051436</name>
</gene>
<dbReference type="RefSeq" id="XP_073099189.1">
    <property type="nucleotide sequence ID" value="XM_073243088.1"/>
</dbReference>
<dbReference type="KEGG" id="egu:105051436"/>
<dbReference type="GO" id="GO:0016020">
    <property type="term" value="C:membrane"/>
    <property type="evidence" value="ECO:0007669"/>
    <property type="project" value="UniProtKB-SubCell"/>
</dbReference>
<evidence type="ECO:0000313" key="8">
    <source>
        <dbReference type="RefSeq" id="XP_010930190.1"/>
    </source>
</evidence>
<dbReference type="PANTHER" id="PTHR11654">
    <property type="entry name" value="OLIGOPEPTIDE TRANSPORTER-RELATED"/>
    <property type="match status" value="1"/>
</dbReference>
<dbReference type="GeneID" id="105051436"/>
<dbReference type="GO" id="GO:0022857">
    <property type="term" value="F:transmembrane transporter activity"/>
    <property type="evidence" value="ECO:0007669"/>
    <property type="project" value="InterPro"/>
</dbReference>
<feature type="transmembrane region" description="Helical" evidence="6">
    <location>
        <begin position="215"/>
        <end position="236"/>
    </location>
</feature>
<evidence type="ECO:0000256" key="1">
    <source>
        <dbReference type="ARBA" id="ARBA00004141"/>
    </source>
</evidence>
<evidence type="ECO:0000256" key="4">
    <source>
        <dbReference type="ARBA" id="ARBA00022989"/>
    </source>
</evidence>
<dbReference type="RefSeq" id="XP_073099190.1">
    <property type="nucleotide sequence ID" value="XM_073243089.1"/>
</dbReference>
<keyword evidence="5 6" id="KW-0472">Membrane</keyword>
<evidence type="ECO:0000256" key="6">
    <source>
        <dbReference type="SAM" id="Phobius"/>
    </source>
</evidence>
<name>A0A6I9RP79_ELAGV</name>
<feature type="transmembrane region" description="Helical" evidence="6">
    <location>
        <begin position="397"/>
        <end position="418"/>
    </location>
</feature>
<dbReference type="Gene3D" id="1.20.1250.20">
    <property type="entry name" value="MFS general substrate transporter like domains"/>
    <property type="match status" value="1"/>
</dbReference>
<organism evidence="7 8">
    <name type="scientific">Elaeis guineensis var. tenera</name>
    <name type="common">Oil palm</name>
    <dbReference type="NCBI Taxonomy" id="51953"/>
    <lineage>
        <taxon>Eukaryota</taxon>
        <taxon>Viridiplantae</taxon>
        <taxon>Streptophyta</taxon>
        <taxon>Embryophyta</taxon>
        <taxon>Tracheophyta</taxon>
        <taxon>Spermatophyta</taxon>
        <taxon>Magnoliopsida</taxon>
        <taxon>Liliopsida</taxon>
        <taxon>Arecaceae</taxon>
        <taxon>Arecoideae</taxon>
        <taxon>Cocoseae</taxon>
        <taxon>Elaeidinae</taxon>
        <taxon>Elaeis</taxon>
    </lineage>
</organism>
<feature type="transmembrane region" description="Helical" evidence="6">
    <location>
        <begin position="94"/>
        <end position="113"/>
    </location>
</feature>
<keyword evidence="3 6" id="KW-0812">Transmembrane</keyword>
<dbReference type="RefSeq" id="XP_073099192.1">
    <property type="nucleotide sequence ID" value="XM_073243091.1"/>
</dbReference>
<keyword evidence="4 6" id="KW-1133">Transmembrane helix</keyword>